<protein>
    <recommendedName>
        <fullName evidence="3">ATP-dependent DNA helicase RecG C-terminal domain-containing protein</fullName>
    </recommendedName>
</protein>
<name>A0AAW5AVZ9_PHOVU</name>
<proteinExistence type="predicted"/>
<evidence type="ECO:0008006" key="3">
    <source>
        <dbReference type="Google" id="ProtNLM"/>
    </source>
</evidence>
<sequence>MEREEQLEVPYHALREALINALCHRHWERYNLTISLAIYDDRIEIASPGTFPPQITPENIKEPHESYPHNLKVAEALYRMTYLENWGSGAKRIMDACQAQGVESPTWSSDGGFVTITFMRPYFASDTTKIDKEDKKATKEDKYRSTIDQVPLKFKK</sequence>
<dbReference type="PANTHER" id="PTHR30595">
    <property type="entry name" value="GLPR-RELATED TRANSCRIPTIONAL REPRESSOR"/>
    <property type="match status" value="1"/>
</dbReference>
<dbReference type="Proteomes" id="UP001201179">
    <property type="component" value="Unassembled WGS sequence"/>
</dbReference>
<dbReference type="RefSeq" id="WP_181986406.1">
    <property type="nucleotide sequence ID" value="NZ_JAHYOR010000027.1"/>
</dbReference>
<gene>
    <name evidence="1" type="ORF">L4X52_14710</name>
</gene>
<dbReference type="Pfam" id="PF13749">
    <property type="entry name" value="HATPase_c_4"/>
    <property type="match status" value="1"/>
</dbReference>
<dbReference type="InterPro" id="IPR038475">
    <property type="entry name" value="RecG_C_sf"/>
</dbReference>
<organism evidence="1 2">
    <name type="scientific">Phocaeicola vulgatus</name>
    <name type="common">Bacteroides vulgatus</name>
    <dbReference type="NCBI Taxonomy" id="821"/>
    <lineage>
        <taxon>Bacteria</taxon>
        <taxon>Pseudomonadati</taxon>
        <taxon>Bacteroidota</taxon>
        <taxon>Bacteroidia</taxon>
        <taxon>Bacteroidales</taxon>
        <taxon>Bacteroidaceae</taxon>
        <taxon>Phocaeicola</taxon>
    </lineage>
</organism>
<reference evidence="1" key="1">
    <citation type="submission" date="2022-01" db="EMBL/GenBank/DDBJ databases">
        <authorList>
            <person name="Mingchao X."/>
        </authorList>
    </citation>
    <scope>NUCLEOTIDE SEQUENCE</scope>
    <source>
        <strain evidence="1">Bv4372</strain>
    </source>
</reference>
<comment type="caution">
    <text evidence="1">The sequence shown here is derived from an EMBL/GenBank/DDBJ whole genome shotgun (WGS) entry which is preliminary data.</text>
</comment>
<dbReference type="EMBL" id="JAKKWZ010000031">
    <property type="protein sequence ID" value="MCG0341228.1"/>
    <property type="molecule type" value="Genomic_DNA"/>
</dbReference>
<evidence type="ECO:0000313" key="2">
    <source>
        <dbReference type="Proteomes" id="UP001201179"/>
    </source>
</evidence>
<dbReference type="AlphaFoldDB" id="A0AAW5AVZ9"/>
<dbReference type="Gene3D" id="3.30.565.60">
    <property type="match status" value="1"/>
</dbReference>
<dbReference type="PANTHER" id="PTHR30595:SF6">
    <property type="entry name" value="SCHLAFEN ALBA-2 DOMAIN-CONTAINING PROTEIN"/>
    <property type="match status" value="1"/>
</dbReference>
<accession>A0AAW5AVZ9</accession>
<evidence type="ECO:0000313" key="1">
    <source>
        <dbReference type="EMBL" id="MCG0341228.1"/>
    </source>
</evidence>